<dbReference type="PROSITE" id="PS51257">
    <property type="entry name" value="PROKAR_LIPOPROTEIN"/>
    <property type="match status" value="1"/>
</dbReference>
<dbReference type="KEGG" id="acl:ACL_1079"/>
<dbReference type="GO" id="GO:0030313">
    <property type="term" value="C:cell envelope"/>
    <property type="evidence" value="ECO:0007669"/>
    <property type="project" value="UniProtKB-SubCell"/>
</dbReference>
<evidence type="ECO:0000313" key="4">
    <source>
        <dbReference type="Proteomes" id="UP000008558"/>
    </source>
</evidence>
<dbReference type="InterPro" id="IPR042229">
    <property type="entry name" value="Listeria/Bacterioides_rpt_sf"/>
</dbReference>
<protein>
    <submittedName>
        <fullName evidence="3">Hypothetical surface-anchored protein</fullName>
    </submittedName>
</protein>
<dbReference type="InterPro" id="IPR013378">
    <property type="entry name" value="InlB-like_B-rpt"/>
</dbReference>
<evidence type="ECO:0000256" key="1">
    <source>
        <dbReference type="ARBA" id="ARBA00004196"/>
    </source>
</evidence>
<dbReference type="EMBL" id="CP000896">
    <property type="protein sequence ID" value="ABX81689.1"/>
    <property type="molecule type" value="Genomic_DNA"/>
</dbReference>
<proteinExistence type="predicted"/>
<comment type="subcellular location">
    <subcellularLocation>
        <location evidence="1">Cell envelope</location>
    </subcellularLocation>
</comment>
<dbReference type="HOGENOM" id="CLU_417779_0_0_14"/>
<keyword evidence="2" id="KW-0732">Signal</keyword>
<dbReference type="Pfam" id="PF09479">
    <property type="entry name" value="Flg_new"/>
    <property type="match status" value="3"/>
</dbReference>
<dbReference type="RefSeq" id="WP_012243020.1">
    <property type="nucleotide sequence ID" value="NC_010163.1"/>
</dbReference>
<evidence type="ECO:0000313" key="3">
    <source>
        <dbReference type="EMBL" id="ABX81689.1"/>
    </source>
</evidence>
<evidence type="ECO:0000256" key="2">
    <source>
        <dbReference type="SAM" id="SignalP"/>
    </source>
</evidence>
<dbReference type="Gene3D" id="2.60.40.4270">
    <property type="entry name" value="Listeria-Bacteroides repeat domain"/>
    <property type="match status" value="3"/>
</dbReference>
<dbReference type="GeneID" id="41339223"/>
<organism evidence="3 4">
    <name type="scientific">Acholeplasma laidlawii (strain PG-8A)</name>
    <dbReference type="NCBI Taxonomy" id="441768"/>
    <lineage>
        <taxon>Bacteria</taxon>
        <taxon>Bacillati</taxon>
        <taxon>Mycoplasmatota</taxon>
        <taxon>Mollicutes</taxon>
        <taxon>Acholeplasmatales</taxon>
        <taxon>Acholeplasmataceae</taxon>
        <taxon>Acholeplasma</taxon>
    </lineage>
</organism>
<name>A9NH59_ACHLI</name>
<dbReference type="eggNOG" id="COG2247">
    <property type="taxonomic scope" value="Bacteria"/>
</dbReference>
<dbReference type="STRING" id="441768.ACL_1079"/>
<sequence length="664" mass="74164">MKKIFIILGFLMAAFVLVACGDEPAPELKTYTVTFDVDGGTSVSNKTVNEGSTLGTLPTTTKENFDFAGWYTNNAKTEEATSSTVVNSNMTIYAKWTNKVNIYTITFVTNSPEGTVTRKVNEGTLFSDFPTPNKANHEFKGWYLEDEFTGNSVNSIEVTSDLTLYANWQYITPTYTLTFDVDGGSAVNAITVDEDMSINKPQDPTKEGFKFAGWTTNLSTKVEVQWPITMTSNLKIYAIWNEQVAIGQYLSSLLNTYKFKPQDILPTHMQAGGVLKTQAQLNSNYATFVNTNQITFGGYGEQWQMVLDNLEQAETLFTVLSVIDTISSASVVAFNNYLDSNPDDTSNYEFKLGIYNVYISLEGEVLSYVVDYTANIPVFGEQTVQIALNYNVVTSDKDGRIQIGDANSVKYEVFEDGFTIASKYLGFRTSYIEVLEDENGHIEGSIYEHMTVAGKSLSSAAQFKVDDTYVSVVGNKAGAILGFSGTIVELYQKSTGKLLGYEVKETLSSIQYNTLWFNLDSQTGITNIKYETDTETQIKEVYVNNGTTPFKTKSFGGFTLKTASRRYDIEFRIQYFYVMENDVLTKVSKVVPMLFIQVEKYDELSVDITSQNSNISNFTLNITTALKSRIESDYASLIPIFDIQKDEMNYEQISAYIGTKVVID</sequence>
<dbReference type="NCBIfam" id="TIGR02543">
    <property type="entry name" value="List_Bact_rpt"/>
    <property type="match status" value="3"/>
</dbReference>
<gene>
    <name evidence="3" type="ordered locus">ACL_1079</name>
</gene>
<dbReference type="OrthoDB" id="384575at2"/>
<feature type="signal peptide" evidence="2">
    <location>
        <begin position="1"/>
        <end position="21"/>
    </location>
</feature>
<reference evidence="3 4" key="1">
    <citation type="journal article" date="2011" name="J. Bacteriol.">
        <title>Complete genome and proteome of Acholeplasma laidlawii.</title>
        <authorList>
            <person name="Lazarev V.N."/>
            <person name="Levitskii S.A."/>
            <person name="Basovskii Y.I."/>
            <person name="Chukin M.M."/>
            <person name="Akopian T.A."/>
            <person name="Vereshchagin V.V."/>
            <person name="Kostrjukova E.S."/>
            <person name="Kovaleva G.Y."/>
            <person name="Kazanov M.D."/>
            <person name="Malko D.B."/>
            <person name="Vitreschak A.G."/>
            <person name="Sernova N.V."/>
            <person name="Gelfand M.S."/>
            <person name="Demina I.A."/>
            <person name="Serebryakova M.V."/>
            <person name="Galyamina M.A."/>
            <person name="Vtyurin N.N."/>
            <person name="Rogov S.I."/>
            <person name="Alexeev D.G."/>
            <person name="Ladygina V.G."/>
            <person name="Govorun V.M."/>
        </authorList>
    </citation>
    <scope>NUCLEOTIDE SEQUENCE [LARGE SCALE GENOMIC DNA]</scope>
    <source>
        <strain evidence="3 4">PG-8A</strain>
    </source>
</reference>
<feature type="chain" id="PRO_5002739374" evidence="2">
    <location>
        <begin position="22"/>
        <end position="664"/>
    </location>
</feature>
<keyword evidence="4" id="KW-1185">Reference proteome</keyword>
<dbReference type="Proteomes" id="UP000008558">
    <property type="component" value="Chromosome"/>
</dbReference>
<accession>A9NH59</accession>
<dbReference type="AlphaFoldDB" id="A9NH59"/>